<dbReference type="Pfam" id="PF00155">
    <property type="entry name" value="Aminotran_1_2"/>
    <property type="match status" value="1"/>
</dbReference>
<dbReference type="InterPro" id="IPR015421">
    <property type="entry name" value="PyrdxlP-dep_Trfase_major"/>
</dbReference>
<name>A0A291LXH7_9RHOB</name>
<dbReference type="PROSITE" id="PS00105">
    <property type="entry name" value="AA_TRANSFER_CLASS_1"/>
    <property type="match status" value="1"/>
</dbReference>
<gene>
    <name evidence="9" type="ORF">CBW24_05150</name>
</gene>
<evidence type="ECO:0000313" key="10">
    <source>
        <dbReference type="Proteomes" id="UP000219050"/>
    </source>
</evidence>
<dbReference type="Proteomes" id="UP000219050">
    <property type="component" value="Chromosome"/>
</dbReference>
<dbReference type="RefSeq" id="WP_097372889.1">
    <property type="nucleotide sequence ID" value="NZ_CP021404.1"/>
</dbReference>
<evidence type="ECO:0000256" key="4">
    <source>
        <dbReference type="ARBA" id="ARBA00022679"/>
    </source>
</evidence>
<keyword evidence="5" id="KW-0663">Pyridoxal phosphate</keyword>
<organism evidence="9 10">
    <name type="scientific">Pacificitalea manganoxidans</name>
    <dbReference type="NCBI Taxonomy" id="1411902"/>
    <lineage>
        <taxon>Bacteria</taxon>
        <taxon>Pseudomonadati</taxon>
        <taxon>Pseudomonadota</taxon>
        <taxon>Alphaproteobacteria</taxon>
        <taxon>Rhodobacterales</taxon>
        <taxon>Paracoccaceae</taxon>
        <taxon>Pacificitalea</taxon>
    </lineage>
</organism>
<dbReference type="InterPro" id="IPR004838">
    <property type="entry name" value="NHTrfase_class1_PyrdxlP-BS"/>
</dbReference>
<accession>A0A291LXH7</accession>
<evidence type="ECO:0000256" key="2">
    <source>
        <dbReference type="ARBA" id="ARBA00007441"/>
    </source>
</evidence>
<dbReference type="Gene3D" id="3.40.640.10">
    <property type="entry name" value="Type I PLP-dependent aspartate aminotransferase-like (Major domain)"/>
    <property type="match status" value="1"/>
</dbReference>
<dbReference type="KEGG" id="cmag:CBW24_05150"/>
<evidence type="ECO:0000256" key="6">
    <source>
        <dbReference type="ARBA" id="ARBA00049185"/>
    </source>
</evidence>
<dbReference type="PANTHER" id="PTHR46383">
    <property type="entry name" value="ASPARTATE AMINOTRANSFERASE"/>
    <property type="match status" value="1"/>
</dbReference>
<evidence type="ECO:0000256" key="7">
    <source>
        <dbReference type="RuleBase" id="RU000481"/>
    </source>
</evidence>
<comment type="catalytic activity">
    <reaction evidence="6">
        <text>L-aspartate + 2-oxoglutarate = oxaloacetate + L-glutamate</text>
        <dbReference type="Rhea" id="RHEA:21824"/>
        <dbReference type="ChEBI" id="CHEBI:16452"/>
        <dbReference type="ChEBI" id="CHEBI:16810"/>
        <dbReference type="ChEBI" id="CHEBI:29985"/>
        <dbReference type="ChEBI" id="CHEBI:29991"/>
        <dbReference type="EC" id="2.6.1.1"/>
    </reaction>
</comment>
<comment type="similarity">
    <text evidence="2 7">Belongs to the class-I pyridoxal-phosphate-dependent aminotransferase family.</text>
</comment>
<dbReference type="InterPro" id="IPR050596">
    <property type="entry name" value="AspAT/PAT-like"/>
</dbReference>
<evidence type="ECO:0000256" key="1">
    <source>
        <dbReference type="ARBA" id="ARBA00001933"/>
    </source>
</evidence>
<dbReference type="EC" id="2.6.1.-" evidence="7"/>
<dbReference type="CDD" id="cd00609">
    <property type="entry name" value="AAT_like"/>
    <property type="match status" value="1"/>
</dbReference>
<dbReference type="InterPro" id="IPR015424">
    <property type="entry name" value="PyrdxlP-dep_Trfase"/>
</dbReference>
<evidence type="ECO:0000259" key="8">
    <source>
        <dbReference type="Pfam" id="PF00155"/>
    </source>
</evidence>
<evidence type="ECO:0000313" key="9">
    <source>
        <dbReference type="EMBL" id="ATI41446.1"/>
    </source>
</evidence>
<dbReference type="AlphaFoldDB" id="A0A291LXH7"/>
<dbReference type="GO" id="GO:0006520">
    <property type="term" value="P:amino acid metabolic process"/>
    <property type="evidence" value="ECO:0007669"/>
    <property type="project" value="InterPro"/>
</dbReference>
<dbReference type="EMBL" id="CP021404">
    <property type="protein sequence ID" value="ATI41446.1"/>
    <property type="molecule type" value="Genomic_DNA"/>
</dbReference>
<reference evidence="9 10" key="1">
    <citation type="submission" date="2017-05" db="EMBL/GenBank/DDBJ databases">
        <title>Comparative genomic and metabolic analysis of manganese-oxidizing mechanisms in Celeribater manganoxidans DY25T: its adaption to the environment of polymetallic nodule.</title>
        <authorList>
            <person name="Wang X."/>
        </authorList>
    </citation>
    <scope>NUCLEOTIDE SEQUENCE [LARGE SCALE GENOMIC DNA]</scope>
    <source>
        <strain evidence="9 10">DY25</strain>
    </source>
</reference>
<evidence type="ECO:0000256" key="5">
    <source>
        <dbReference type="ARBA" id="ARBA00022898"/>
    </source>
</evidence>
<sequence length="391" mass="41073">MRLSQRITTLSPDGDGWDLFYRARAMVRAGQPVTELTIGEPDTRTDPVILDAMARSAAGGHTGYADVPGIPALRAAIAARTEARTGVPTTPDQVIVTSGGQAALFAAHMAALDPGDRALHIEPYYTTYPGTIRATGGVPVAVKTRPETGFQPTAADLDAAAAGARTLLVNTPNNPTGAVYSRATCEAIAATAKRHDLTVISDEVYDTQVWQGEHLSPRALPGMVERTMVIGSMSKIYAMTGSRIGWIIAPETAIARLISLSLNTTYGVPGFVQDAALFALEQGDRLAAQVAAPFRRRRELAVGMLSQQQALTAMPPSGAMYMMLDVRATGLDGAAFADLLLDRHGIAVMPGASFGRAAAGQIRVALTVPDDRFATAFATLCDVAAGLAEGR</sequence>
<keyword evidence="4 7" id="KW-0808">Transferase</keyword>
<keyword evidence="10" id="KW-1185">Reference proteome</keyword>
<dbReference type="GO" id="GO:0004069">
    <property type="term" value="F:L-aspartate:2-oxoglutarate aminotransferase activity"/>
    <property type="evidence" value="ECO:0007669"/>
    <property type="project" value="UniProtKB-EC"/>
</dbReference>
<dbReference type="GO" id="GO:0030170">
    <property type="term" value="F:pyridoxal phosphate binding"/>
    <property type="evidence" value="ECO:0007669"/>
    <property type="project" value="InterPro"/>
</dbReference>
<protein>
    <recommendedName>
        <fullName evidence="7">Aminotransferase</fullName>
        <ecNumber evidence="7">2.6.1.-</ecNumber>
    </recommendedName>
</protein>
<dbReference type="PANTHER" id="PTHR46383:SF1">
    <property type="entry name" value="ASPARTATE AMINOTRANSFERASE"/>
    <property type="match status" value="1"/>
</dbReference>
<proteinExistence type="inferred from homology"/>
<comment type="cofactor">
    <cofactor evidence="1 7">
        <name>pyridoxal 5'-phosphate</name>
        <dbReference type="ChEBI" id="CHEBI:597326"/>
    </cofactor>
</comment>
<evidence type="ECO:0000256" key="3">
    <source>
        <dbReference type="ARBA" id="ARBA00022576"/>
    </source>
</evidence>
<dbReference type="SUPFAM" id="SSF53383">
    <property type="entry name" value="PLP-dependent transferases"/>
    <property type="match status" value="1"/>
</dbReference>
<dbReference type="OrthoDB" id="9766084at2"/>
<feature type="domain" description="Aminotransferase class I/classII large" evidence="8">
    <location>
        <begin position="33"/>
        <end position="371"/>
    </location>
</feature>
<dbReference type="InterPro" id="IPR004839">
    <property type="entry name" value="Aminotransferase_I/II_large"/>
</dbReference>
<keyword evidence="3 7" id="KW-0032">Aminotransferase</keyword>